<organism evidence="5 6">
    <name type="scientific">Orchesella dallaii</name>
    <dbReference type="NCBI Taxonomy" id="48710"/>
    <lineage>
        <taxon>Eukaryota</taxon>
        <taxon>Metazoa</taxon>
        <taxon>Ecdysozoa</taxon>
        <taxon>Arthropoda</taxon>
        <taxon>Hexapoda</taxon>
        <taxon>Collembola</taxon>
        <taxon>Entomobryomorpha</taxon>
        <taxon>Entomobryoidea</taxon>
        <taxon>Orchesellidae</taxon>
        <taxon>Orchesellinae</taxon>
        <taxon>Orchesella</taxon>
    </lineage>
</organism>
<gene>
    <name evidence="5" type="ORF">ODALV1_LOCUS30045</name>
</gene>
<feature type="compositionally biased region" description="Basic and acidic residues" evidence="4">
    <location>
        <begin position="7"/>
        <end position="20"/>
    </location>
</feature>
<dbReference type="InterPro" id="IPR005343">
    <property type="entry name" value="Noc2"/>
</dbReference>
<sequence>MSAMGKMRKDPRNQEGREAVEVDSDEVEVGDDEIDDFDHFLETLDDSSDSEGDDDEIDEADPAQEDGEEVDTSDDNDEDEDMEPEEDEDLNEDEEESEENDSDEQENSDDQDQANEEEGEEGAPLQNGVGGGEGTSESENEEEVGGKGMTAKKHKMDLQKLQDTDPEFFKFLKENDAELLDFNDSEGEESDSDDEDALHKPPETLEEASDSEAEEERFDSTTEEHKAKVQKYLKKGVVDINVISHWETQLSTTRELSILGDVIDALKCAVESLAEGEESKGRWRVDGSANFNALIRLCVKEVKGFCVRFLCGNNNVAISEKNFDQKPFDVRDKSKQKWVRLRPKIKSYMEIIIELFKCMGNPDAVASVLRHCLRMSGFWALLATKSFKMLRSLVSIWSQKEDACRVLAFLTIIRITNYGKDVFLLHMFKQMYISYVANCKFTSVNTWPAINFMRSSLVELYLLDTSMAYSVAFPFIRQLAIHLRNALSPNAIQSDGKLKKSEASRVVYSWQFVHSLHLWVDVLAQAGSNDDENLKLLIYPVVQICMGAIKLIPTRKFIPLRFHIVRMLTKLQEKTGAFIPVLPLITEVLRLTEFSNKASKFSVRPIDLSVCLKAEASESGYMKAVSENTFETILAYCKAIATDLAFPEIVTPTVIYLKTFVKKQCKNIEVIKKFKILLEKIEANSKYINEKRNKALEDGTVTLVDKKSHKILQVQMQTTKPHPPILAYAAEYFKVNQKVQIKSLKPALQTREERLIPKPSVVNQSKESKETNSKDNEFDKPMFESDSEEENTTLFATKLDDEAEEEKETKTKKKKRKIPADCDEDNDDEEALQADKKKKKKKVKAKKVKKIQLVADDDVQDELVDFELSD</sequence>
<dbReference type="PANTHER" id="PTHR12687">
    <property type="entry name" value="NUCLEOLAR COMPLEX 2 AND RAD4-RELATED"/>
    <property type="match status" value="1"/>
</dbReference>
<keyword evidence="3" id="KW-0539">Nucleus</keyword>
<name>A0ABP1S685_9HEXA</name>
<feature type="region of interest" description="Disordered" evidence="4">
    <location>
        <begin position="755"/>
        <end position="843"/>
    </location>
</feature>
<evidence type="ECO:0000256" key="3">
    <source>
        <dbReference type="ARBA" id="ARBA00023242"/>
    </source>
</evidence>
<evidence type="ECO:0000256" key="1">
    <source>
        <dbReference type="ARBA" id="ARBA00004123"/>
    </source>
</evidence>
<feature type="compositionally biased region" description="Acidic residues" evidence="4">
    <location>
        <begin position="183"/>
        <end position="196"/>
    </location>
</feature>
<feature type="region of interest" description="Disordered" evidence="4">
    <location>
        <begin position="183"/>
        <end position="225"/>
    </location>
</feature>
<comment type="similarity">
    <text evidence="2">Belongs to the NOC2 family.</text>
</comment>
<evidence type="ECO:0000256" key="2">
    <source>
        <dbReference type="ARBA" id="ARBA00005907"/>
    </source>
</evidence>
<evidence type="ECO:0008006" key="7">
    <source>
        <dbReference type="Google" id="ProtNLM"/>
    </source>
</evidence>
<dbReference type="Proteomes" id="UP001642540">
    <property type="component" value="Unassembled WGS sequence"/>
</dbReference>
<protein>
    <recommendedName>
        <fullName evidence="7">Nucleolar complex protein 2 homolog</fullName>
    </recommendedName>
</protein>
<keyword evidence="6" id="KW-1185">Reference proteome</keyword>
<evidence type="ECO:0000313" key="5">
    <source>
        <dbReference type="EMBL" id="CAL8144027.1"/>
    </source>
</evidence>
<feature type="region of interest" description="Disordered" evidence="4">
    <location>
        <begin position="1"/>
        <end position="159"/>
    </location>
</feature>
<feature type="compositionally biased region" description="Acidic residues" evidence="4">
    <location>
        <begin position="821"/>
        <end position="832"/>
    </location>
</feature>
<accession>A0ABP1S685</accession>
<evidence type="ECO:0000256" key="4">
    <source>
        <dbReference type="SAM" id="MobiDB-lite"/>
    </source>
</evidence>
<dbReference type="EMBL" id="CAXLJM020000160">
    <property type="protein sequence ID" value="CAL8144027.1"/>
    <property type="molecule type" value="Genomic_DNA"/>
</dbReference>
<feature type="compositionally biased region" description="Acidic residues" evidence="4">
    <location>
        <begin position="204"/>
        <end position="217"/>
    </location>
</feature>
<feature type="compositionally biased region" description="Acidic residues" evidence="4">
    <location>
        <begin position="43"/>
        <end position="121"/>
    </location>
</feature>
<comment type="caution">
    <text evidence="5">The sequence shown here is derived from an EMBL/GenBank/DDBJ whole genome shotgun (WGS) entry which is preliminary data.</text>
</comment>
<reference evidence="5 6" key="1">
    <citation type="submission" date="2024-08" db="EMBL/GenBank/DDBJ databases">
        <authorList>
            <person name="Cucini C."/>
            <person name="Frati F."/>
        </authorList>
    </citation>
    <scope>NUCLEOTIDE SEQUENCE [LARGE SCALE GENOMIC DNA]</scope>
</reference>
<evidence type="ECO:0000313" key="6">
    <source>
        <dbReference type="Proteomes" id="UP001642540"/>
    </source>
</evidence>
<proteinExistence type="inferred from homology"/>
<dbReference type="Pfam" id="PF03715">
    <property type="entry name" value="Noc2"/>
    <property type="match status" value="1"/>
</dbReference>
<feature type="compositionally biased region" description="Basic and acidic residues" evidence="4">
    <location>
        <begin position="766"/>
        <end position="783"/>
    </location>
</feature>
<comment type="subcellular location">
    <subcellularLocation>
        <location evidence="1">Nucleus</location>
    </subcellularLocation>
</comment>
<dbReference type="PANTHER" id="PTHR12687:SF4">
    <property type="entry name" value="NUCLEOLAR COMPLEX PROTEIN 2 HOMOLOG"/>
    <property type="match status" value="1"/>
</dbReference>
<feature type="compositionally biased region" description="Acidic residues" evidence="4">
    <location>
        <begin position="21"/>
        <end position="36"/>
    </location>
</feature>